<evidence type="ECO:0000313" key="5">
    <source>
        <dbReference type="EMBL" id="MFC0540615.1"/>
    </source>
</evidence>
<dbReference type="InterPro" id="IPR045851">
    <property type="entry name" value="AMP-bd_C_sf"/>
</dbReference>
<dbReference type="Pfam" id="PF13193">
    <property type="entry name" value="AMP-binding_C"/>
    <property type="match status" value="1"/>
</dbReference>
<keyword evidence="6" id="KW-1185">Reference proteome</keyword>
<dbReference type="InterPro" id="IPR020845">
    <property type="entry name" value="AMP-binding_CS"/>
</dbReference>
<dbReference type="Gene3D" id="3.40.50.12780">
    <property type="entry name" value="N-terminal domain of ligase-like"/>
    <property type="match status" value="1"/>
</dbReference>
<evidence type="ECO:0000259" key="4">
    <source>
        <dbReference type="PROSITE" id="PS50075"/>
    </source>
</evidence>
<evidence type="ECO:0000256" key="2">
    <source>
        <dbReference type="ARBA" id="ARBA00022450"/>
    </source>
</evidence>
<dbReference type="Gene3D" id="3.30.300.30">
    <property type="match status" value="1"/>
</dbReference>
<feature type="domain" description="Carrier" evidence="4">
    <location>
        <begin position="1023"/>
        <end position="1105"/>
    </location>
</feature>
<dbReference type="NCBIfam" id="TIGR01733">
    <property type="entry name" value="AA-adenyl-dom"/>
    <property type="match status" value="1"/>
</dbReference>
<dbReference type="Pfam" id="PF00975">
    <property type="entry name" value="Thioesterase"/>
    <property type="match status" value="1"/>
</dbReference>
<dbReference type="SUPFAM" id="SSF56801">
    <property type="entry name" value="Acetyl-CoA synthetase-like"/>
    <property type="match status" value="1"/>
</dbReference>
<evidence type="ECO:0000313" key="6">
    <source>
        <dbReference type="Proteomes" id="UP001589810"/>
    </source>
</evidence>
<dbReference type="PANTHER" id="PTHR45527:SF1">
    <property type="entry name" value="FATTY ACID SYNTHASE"/>
    <property type="match status" value="1"/>
</dbReference>
<dbReference type="Pfam" id="PF00501">
    <property type="entry name" value="AMP-binding"/>
    <property type="match status" value="1"/>
</dbReference>
<dbReference type="InterPro" id="IPR042099">
    <property type="entry name" value="ANL_N_sf"/>
</dbReference>
<dbReference type="CDD" id="cd19531">
    <property type="entry name" value="LCL_NRPS-like"/>
    <property type="match status" value="1"/>
</dbReference>
<reference evidence="5 6" key="1">
    <citation type="submission" date="2024-09" db="EMBL/GenBank/DDBJ databases">
        <authorList>
            <person name="Sun Q."/>
            <person name="Mori K."/>
        </authorList>
    </citation>
    <scope>NUCLEOTIDE SEQUENCE [LARGE SCALE GENOMIC DNA]</scope>
    <source>
        <strain evidence="5 6">TBRC 1432</strain>
    </source>
</reference>
<dbReference type="EMBL" id="JBHLUD010000001">
    <property type="protein sequence ID" value="MFC0540615.1"/>
    <property type="molecule type" value="Genomic_DNA"/>
</dbReference>
<dbReference type="Gene3D" id="1.10.1200.10">
    <property type="entry name" value="ACP-like"/>
    <property type="match status" value="1"/>
</dbReference>
<proteinExistence type="predicted"/>
<comment type="cofactor">
    <cofactor evidence="1">
        <name>pantetheine 4'-phosphate</name>
        <dbReference type="ChEBI" id="CHEBI:47942"/>
    </cofactor>
</comment>
<dbReference type="InterPro" id="IPR001031">
    <property type="entry name" value="Thioesterase"/>
</dbReference>
<evidence type="ECO:0000256" key="3">
    <source>
        <dbReference type="ARBA" id="ARBA00022553"/>
    </source>
</evidence>
<dbReference type="InterPro" id="IPR023213">
    <property type="entry name" value="CAT-like_dom_sf"/>
</dbReference>
<dbReference type="RefSeq" id="WP_273939420.1">
    <property type="nucleotide sequence ID" value="NZ_CP097263.1"/>
</dbReference>
<comment type="caution">
    <text evidence="5">The sequence shown here is derived from an EMBL/GenBank/DDBJ whole genome shotgun (WGS) entry which is preliminary data.</text>
</comment>
<name>A0ABV6MKY6_9PSEU</name>
<dbReference type="SUPFAM" id="SSF52777">
    <property type="entry name" value="CoA-dependent acyltransferases"/>
    <property type="match status" value="2"/>
</dbReference>
<dbReference type="PANTHER" id="PTHR45527">
    <property type="entry name" value="NONRIBOSOMAL PEPTIDE SYNTHETASE"/>
    <property type="match status" value="1"/>
</dbReference>
<dbReference type="InterPro" id="IPR036736">
    <property type="entry name" value="ACP-like_sf"/>
</dbReference>
<dbReference type="Pfam" id="PF00668">
    <property type="entry name" value="Condensation"/>
    <property type="match status" value="1"/>
</dbReference>
<dbReference type="Gene3D" id="3.40.50.1820">
    <property type="entry name" value="alpha/beta hydrolase"/>
    <property type="match status" value="1"/>
</dbReference>
<dbReference type="InterPro" id="IPR001242">
    <property type="entry name" value="Condensation_dom"/>
</dbReference>
<dbReference type="SUPFAM" id="SSF53474">
    <property type="entry name" value="alpha/beta-Hydrolases"/>
    <property type="match status" value="1"/>
</dbReference>
<dbReference type="Proteomes" id="UP001589810">
    <property type="component" value="Unassembled WGS sequence"/>
</dbReference>
<evidence type="ECO:0000256" key="1">
    <source>
        <dbReference type="ARBA" id="ARBA00001957"/>
    </source>
</evidence>
<keyword evidence="3" id="KW-0597">Phosphoprotein</keyword>
<protein>
    <submittedName>
        <fullName evidence="5">Amino acid adenylation domain-containing protein</fullName>
    </submittedName>
</protein>
<dbReference type="SMART" id="SM00823">
    <property type="entry name" value="PKS_PP"/>
    <property type="match status" value="1"/>
</dbReference>
<dbReference type="InterPro" id="IPR009081">
    <property type="entry name" value="PP-bd_ACP"/>
</dbReference>
<dbReference type="InterPro" id="IPR029058">
    <property type="entry name" value="AB_hydrolase_fold"/>
</dbReference>
<dbReference type="PROSITE" id="PS50075">
    <property type="entry name" value="CARRIER"/>
    <property type="match status" value="1"/>
</dbReference>
<gene>
    <name evidence="5" type="ORF">ACFFH7_03930</name>
</gene>
<dbReference type="InterPro" id="IPR010071">
    <property type="entry name" value="AA_adenyl_dom"/>
</dbReference>
<keyword evidence="2" id="KW-0596">Phosphopantetheine</keyword>
<dbReference type="InterPro" id="IPR000873">
    <property type="entry name" value="AMP-dep_synth/lig_dom"/>
</dbReference>
<dbReference type="Gene3D" id="3.30.559.30">
    <property type="entry name" value="Nonribosomal peptide synthetase, condensation domain"/>
    <property type="match status" value="1"/>
</dbReference>
<dbReference type="Gene3D" id="3.30.559.10">
    <property type="entry name" value="Chloramphenicol acetyltransferase-like domain"/>
    <property type="match status" value="1"/>
</dbReference>
<dbReference type="PROSITE" id="PS00455">
    <property type="entry name" value="AMP_BINDING"/>
    <property type="match status" value="1"/>
</dbReference>
<accession>A0ABV6MKY6</accession>
<dbReference type="InterPro" id="IPR025110">
    <property type="entry name" value="AMP-bd_C"/>
</dbReference>
<dbReference type="Pfam" id="PF00550">
    <property type="entry name" value="PP-binding"/>
    <property type="match status" value="1"/>
</dbReference>
<sequence length="1352" mass="147618">MSEIADLLPLVDDPAVTDRIARLTRRQRALLDALVRWQAGTKAAENRIEPRPVGTAGIPLSYAQSRLWFVDQLQPGSPAYNCPIAVRLRGDLDVGALLRSLRAIVDRHESLRTRFGSRDGSPFQIVEPHIELDFDLVDLSGRAEQEREQELIGYVLEDGGKPFDLAAGPVIRTSLIRMDPRHHVLLMNMHHIATDGWSMRLFYEELAELYAAHKQGRPSALPPLPVQYPDFSIWEQKFLSGDGIKGELQYWRRQLAGLPELDLPTDRPHPPLATPTGSVTYFRMGEPEVAAVTEFGREQRATLYMTMLAAFMALLGRYSGQTDFAVSTSVAGRPRPEVESLIGFFVNTLVMRADLTGDPTFRQLVDRVRETTVAAFANANVPFERLVDELQPVRDPGRIPLAPVIFLVDSTPDEGPKLDGLVVEPVEHDAGTAKFDLLLAIRVTDGRLRGRVQYRGDLFDHDTVVRFLDHYQVLLNAAVAAPDQPISALPVLTEAEHTQLVLVPNRTAHDFPDTLGLHQLFEQQATARPDGIAARFGDTEITYRELDTAANHLAHHLIGHGVRRGDRVGLVLRRTPELLTAILGVLKAGASYVPLDPNYPAERLTFMVSDADLCAVVTEQAVADAVPPTGVPVIDLVADADLLQAESDARPEVHVDSAEDIAYVIYTSGSTGTPKGIRLAHRGVVNNLTDLNRRFGIGPGDSALALSSPSFDMCVYETLGMLTSGGTVVLPDPEAAKDPVHWAGLLVRHGVTVWNSAPSLLELLVEHLDNVPTALPSLRVAWLGGDWIPVTLPDRIRSHAVNLNVISLGGATEASIHSIIHPVTAVDPEWTSIPYGVPMANQEAYILDEAMQPVPVGVPGELYLGGVGLAKGYLNRPELTAEKFPRWQGKRVFRTGDLAKWRRDGEIELLGRKDFLVKVNGLRIELGEIETALREHPQVADAVVAVRDNAGDKGLVGFVVAGPGGALDLADVRKRLEQRLPGYMIPPVLAVLDEIPVSPNGKIDRLALPEIRRDGIADGTGGPPTTDSERHVVAVWQELLGVDSIGVDEDFFDLGGDSFKAIRVVQQIRPGLPVVELFKNPTARRLGAFLDSTEADAAGGAPRMLHLLSPRPSARPAVSLVCVPFGGGNVVSYQPLANNLPERFALWSTALPGHELSRPDEPLLPIAESAKLLAEEIIERIDGPVALYGQCAGTTLVLEAAALLEERGVELEAVYLGALLPDPEPEVSVRRGIDDGGPTEEFYQALRSLGGFDGALSEADLAAILEIVWHDLLEASRFFLDRESRPPVKLRAPVRVIVGDEDQATRGFEERFTEWERFAYSVRLAVLPGGGHYFVTYNASELAEVLAAFHRA</sequence>
<dbReference type="InterPro" id="IPR020806">
    <property type="entry name" value="PKS_PP-bd"/>
</dbReference>
<organism evidence="5 6">
    <name type="scientific">Kutzneria chonburiensis</name>
    <dbReference type="NCBI Taxonomy" id="1483604"/>
    <lineage>
        <taxon>Bacteria</taxon>
        <taxon>Bacillati</taxon>
        <taxon>Actinomycetota</taxon>
        <taxon>Actinomycetes</taxon>
        <taxon>Pseudonocardiales</taxon>
        <taxon>Pseudonocardiaceae</taxon>
        <taxon>Kutzneria</taxon>
    </lineage>
</organism>